<name>A0A9W8JJ91_9AGAR</name>
<feature type="non-terminal residue" evidence="2">
    <location>
        <position position="1"/>
    </location>
</feature>
<gene>
    <name evidence="2" type="ORF">H1R20_g349</name>
</gene>
<sequence length="549" mass="62166">MNRSSRTPPVISYDVWANIANFLPSKALRGLYSVNQAFFNLSMDERYRHLDLSTPEDASTRIFLHRLRGDQFRIRRVRQLTLSIRGFGFFPGLDAFDWKDSLSKNGLDAAYYNPSQKQKKKPLKKKANKLTEAETSLIMLQETLNVIRSIPDLQRCIIQGSFPAPGHGSSYGIAFPLVLAAWSASKNTMRSLELEVPVEVLSDILPAGLAFDGLEHFGINLNITYRSTDAMEMLLSTMVPFISHHQSTIRSFALRTCEHLHLTPFFESLPSIPLLRDLEVEQGYVSTLQTNTTGLHDFLTKHAEQLKYLTLLFHGLGLHLVRDKLMEDWPQQPCLHVSYPSLKKLAFGLHNFPEGFGEKIQKSLDDFWTPELRHLKLPMTLEADQVDVIFSKVPQDVELLSLSLTVESLNPGLFDTLSTRLPHLVDLDINVASGKLTGLEETQGHSSNDDDSDSESEEGIPIPRTSPTEIESQRQFVADMKARNYAQWPLRHLTLSLATLRTAIPDESLATTKSAIALALPRLQILQFRYESDELKDHFINLKFNLQED</sequence>
<protein>
    <recommendedName>
        <fullName evidence="4">F-box domain-containing protein</fullName>
    </recommendedName>
</protein>
<feature type="compositionally biased region" description="Acidic residues" evidence="1">
    <location>
        <begin position="449"/>
        <end position="458"/>
    </location>
</feature>
<comment type="caution">
    <text evidence="2">The sequence shown here is derived from an EMBL/GenBank/DDBJ whole genome shotgun (WGS) entry which is preliminary data.</text>
</comment>
<dbReference type="OrthoDB" id="3039255at2759"/>
<evidence type="ECO:0008006" key="4">
    <source>
        <dbReference type="Google" id="ProtNLM"/>
    </source>
</evidence>
<organism evidence="2 3">
    <name type="scientific">Candolleomyces eurysporus</name>
    <dbReference type="NCBI Taxonomy" id="2828524"/>
    <lineage>
        <taxon>Eukaryota</taxon>
        <taxon>Fungi</taxon>
        <taxon>Dikarya</taxon>
        <taxon>Basidiomycota</taxon>
        <taxon>Agaricomycotina</taxon>
        <taxon>Agaricomycetes</taxon>
        <taxon>Agaricomycetidae</taxon>
        <taxon>Agaricales</taxon>
        <taxon>Agaricineae</taxon>
        <taxon>Psathyrellaceae</taxon>
        <taxon>Candolleomyces</taxon>
    </lineage>
</organism>
<dbReference type="EMBL" id="JANBPK010000020">
    <property type="protein sequence ID" value="KAJ2936746.1"/>
    <property type="molecule type" value="Genomic_DNA"/>
</dbReference>
<dbReference type="Proteomes" id="UP001140091">
    <property type="component" value="Unassembled WGS sequence"/>
</dbReference>
<proteinExistence type="predicted"/>
<dbReference type="AlphaFoldDB" id="A0A9W8JJ91"/>
<evidence type="ECO:0000256" key="1">
    <source>
        <dbReference type="SAM" id="MobiDB-lite"/>
    </source>
</evidence>
<keyword evidence="3" id="KW-1185">Reference proteome</keyword>
<reference evidence="2" key="1">
    <citation type="submission" date="2022-06" db="EMBL/GenBank/DDBJ databases">
        <title>Genome Sequence of Candolleomyces eurysporus.</title>
        <authorList>
            <person name="Buettner E."/>
        </authorList>
    </citation>
    <scope>NUCLEOTIDE SEQUENCE</scope>
    <source>
        <strain evidence="2">VTCC 930004</strain>
    </source>
</reference>
<evidence type="ECO:0000313" key="3">
    <source>
        <dbReference type="Proteomes" id="UP001140091"/>
    </source>
</evidence>
<feature type="region of interest" description="Disordered" evidence="1">
    <location>
        <begin position="439"/>
        <end position="468"/>
    </location>
</feature>
<accession>A0A9W8JJ91</accession>
<evidence type="ECO:0000313" key="2">
    <source>
        <dbReference type="EMBL" id="KAJ2936746.1"/>
    </source>
</evidence>